<reference evidence="4" key="1">
    <citation type="submission" date="2018-05" db="EMBL/GenBank/DDBJ databases">
        <authorList>
            <person name="Cea G.-C."/>
            <person name="William W."/>
        </authorList>
    </citation>
    <scope>NUCLEOTIDE SEQUENCE [LARGE SCALE GENOMIC DNA]</scope>
    <source>
        <strain evidence="4">DB21MT 5</strain>
    </source>
</reference>
<evidence type="ECO:0000313" key="3">
    <source>
        <dbReference type="EMBL" id="SQD78215.1"/>
    </source>
</evidence>
<name>A0A330LVX6_9GAMM</name>
<dbReference type="PANTHER" id="PTHR32182">
    <property type="entry name" value="DNA REPLICATION AND REPAIR PROTEIN RECF"/>
    <property type="match status" value="1"/>
</dbReference>
<dbReference type="GO" id="GO:0006302">
    <property type="term" value="P:double-strand break repair"/>
    <property type="evidence" value="ECO:0007669"/>
    <property type="project" value="TreeGrafter"/>
</dbReference>
<accession>A0A330LVX6</accession>
<proteinExistence type="predicted"/>
<dbReference type="KEGG" id="mya:MORIYA_1737"/>
<dbReference type="Proteomes" id="UP000250163">
    <property type="component" value="Chromosome MORIYA"/>
</dbReference>
<dbReference type="PANTHER" id="PTHR32182:SF23">
    <property type="entry name" value="ATP BINDING PROTEIN"/>
    <property type="match status" value="1"/>
</dbReference>
<dbReference type="SUPFAM" id="SSF52540">
    <property type="entry name" value="P-loop containing nucleoside triphosphate hydrolases"/>
    <property type="match status" value="1"/>
</dbReference>
<organism evidence="3 4">
    <name type="scientific">Moritella yayanosii</name>
    <dbReference type="NCBI Taxonomy" id="69539"/>
    <lineage>
        <taxon>Bacteria</taxon>
        <taxon>Pseudomonadati</taxon>
        <taxon>Pseudomonadota</taxon>
        <taxon>Gammaproteobacteria</taxon>
        <taxon>Alteromonadales</taxon>
        <taxon>Moritellaceae</taxon>
        <taxon>Moritella</taxon>
    </lineage>
</organism>
<dbReference type="AlphaFoldDB" id="A0A330LVX6"/>
<evidence type="ECO:0000259" key="2">
    <source>
        <dbReference type="Pfam" id="PF13304"/>
    </source>
</evidence>
<gene>
    <name evidence="3" type="ORF">MORIYA_1737</name>
</gene>
<dbReference type="GO" id="GO:0005524">
    <property type="term" value="F:ATP binding"/>
    <property type="evidence" value="ECO:0007669"/>
    <property type="project" value="InterPro"/>
</dbReference>
<protein>
    <recommendedName>
        <fullName evidence="2">ATPase AAA-type core domain-containing protein</fullName>
    </recommendedName>
</protein>
<feature type="domain" description="ATPase AAA-type core" evidence="2">
    <location>
        <begin position="93"/>
        <end position="442"/>
    </location>
</feature>
<dbReference type="NCBIfam" id="NF041760">
    <property type="entry name" value="PtuA"/>
    <property type="match status" value="1"/>
</dbReference>
<keyword evidence="1" id="KW-0175">Coiled coil</keyword>
<dbReference type="GO" id="GO:0000731">
    <property type="term" value="P:DNA synthesis involved in DNA repair"/>
    <property type="evidence" value="ECO:0007669"/>
    <property type="project" value="TreeGrafter"/>
</dbReference>
<evidence type="ECO:0000256" key="1">
    <source>
        <dbReference type="SAM" id="Coils"/>
    </source>
</evidence>
<dbReference type="GO" id="GO:0016887">
    <property type="term" value="F:ATP hydrolysis activity"/>
    <property type="evidence" value="ECO:0007669"/>
    <property type="project" value="InterPro"/>
</dbReference>
<dbReference type="EMBL" id="LS483250">
    <property type="protein sequence ID" value="SQD78215.1"/>
    <property type="molecule type" value="Genomic_DNA"/>
</dbReference>
<dbReference type="InterPro" id="IPR053498">
    <property type="entry name" value="Retron_ATPase"/>
</dbReference>
<dbReference type="Gene3D" id="3.40.50.300">
    <property type="entry name" value="P-loop containing nucleotide triphosphate hydrolases"/>
    <property type="match status" value="1"/>
</dbReference>
<dbReference type="InterPro" id="IPR027417">
    <property type="entry name" value="P-loop_NTPase"/>
</dbReference>
<sequence>MNKNIRELKNKAIKNELLPTYQLFENYENGNDDVEIDKDIARKYLEQCVRYLEDGTACDTGDFKLNNKFTLDSLTLFDFRRFQHLQVNFEADLTVLIGGNGQGKTTIANGITKTLSWLTANILKEDGQGQKISKLTDIRNDSDQYFADVLTDFSLGKGLKNIPARLSRVKLGSENKRDSYVKELKDIANVWRVINAKNIINLPLFAFYSVERSHPIKKTAKNTNKESVSQRENRFDAYNDALEGAGKFEHFVEWFIGLHKKTVNDQSDNIEQLQQQINGLRLSVENGVESLAPLLEQTIVQLNNAKSKLALAKEQQTITDVQRKRIVVDAICSVIPSISDIWVETASGTDIIMVKNDGIAVKLGQISDGQRVFLALISDLARRLVLLNPKLENPLNGQGIVLIDEIELHLHPKWQQNILLDLLKTFPNIQFIVTTHSPQVLSTVHKRCIRQFMGTRPEGQTMINAPEFQTKGVVSSDILEQLMDVFATPQRIVESHWVDEFESLILQEQYENNVKAQKMYKKIKNHFGQDSVELKRCDSQIRLQKMKTKAQERMLQRAQKK</sequence>
<dbReference type="RefSeq" id="WP_162629250.1">
    <property type="nucleotide sequence ID" value="NZ_LS483250.1"/>
</dbReference>
<evidence type="ECO:0000313" key="4">
    <source>
        <dbReference type="Proteomes" id="UP000250163"/>
    </source>
</evidence>
<feature type="coiled-coil region" evidence="1">
    <location>
        <begin position="256"/>
        <end position="315"/>
    </location>
</feature>
<dbReference type="Pfam" id="PF13304">
    <property type="entry name" value="AAA_21"/>
    <property type="match status" value="1"/>
</dbReference>
<keyword evidence="4" id="KW-1185">Reference proteome</keyword>
<dbReference type="InterPro" id="IPR003959">
    <property type="entry name" value="ATPase_AAA_core"/>
</dbReference>